<evidence type="ECO:0000313" key="2">
    <source>
        <dbReference type="Proteomes" id="UP000692816"/>
    </source>
</evidence>
<comment type="caution">
    <text evidence="1">The sequence shown here is derived from an EMBL/GenBank/DDBJ whole genome shotgun (WGS) entry which is preliminary data.</text>
</comment>
<reference evidence="1" key="1">
    <citation type="journal article" date="2021" name="Int. J. Syst. Evol. Microbiol.">
        <title>Bradyrhizobium septentrionale sp. nov. (sv. septentrionale) and Bradyrhizobium quebecense sp. nov. (sv. septentrionale) associated with legumes native to Canada possess rearranged symbiosis genes and numerous insertion sequences.</title>
        <authorList>
            <person name="Bromfield E.S.P."/>
            <person name="Cloutier S."/>
        </authorList>
    </citation>
    <scope>NUCLEOTIDE SEQUENCE</scope>
    <source>
        <strain evidence="1">12S5</strain>
    </source>
</reference>
<protein>
    <submittedName>
        <fullName evidence="1">Uncharacterized protein</fullName>
    </submittedName>
</protein>
<gene>
    <name evidence="1" type="ORF">J4P68_10120</name>
</gene>
<proteinExistence type="predicted"/>
<organism evidence="1 2">
    <name type="scientific">Bradyrhizobium quebecense</name>
    <dbReference type="NCBI Taxonomy" id="2748629"/>
    <lineage>
        <taxon>Bacteria</taxon>
        <taxon>Pseudomonadati</taxon>
        <taxon>Pseudomonadota</taxon>
        <taxon>Alphaproteobacteria</taxon>
        <taxon>Hyphomicrobiales</taxon>
        <taxon>Nitrobacteraceae</taxon>
        <taxon>Bradyrhizobium</taxon>
    </lineage>
</organism>
<accession>A0ABS3MEB2</accession>
<keyword evidence="2" id="KW-1185">Reference proteome</keyword>
<name>A0ABS3MEB2_9BRAD</name>
<dbReference type="Proteomes" id="UP000692816">
    <property type="component" value="Unassembled WGS sequence"/>
</dbReference>
<dbReference type="RefSeq" id="WP_207832238.1">
    <property type="nucleotide sequence ID" value="NZ_CP088282.1"/>
</dbReference>
<sequence length="84" mass="9637">MTNKGCTFTMIGMFALILGVAWLHDQSNKLPPMSDEELDSRIARYKAERRQRCIDNVNSTVHLWPKELQKNAADVIRRCASDDD</sequence>
<dbReference type="EMBL" id="JAGEPA010000001">
    <property type="protein sequence ID" value="MBO1429788.1"/>
    <property type="molecule type" value="Genomic_DNA"/>
</dbReference>
<evidence type="ECO:0000313" key="1">
    <source>
        <dbReference type="EMBL" id="MBO1429788.1"/>
    </source>
</evidence>